<reference evidence="3" key="2">
    <citation type="submission" date="2022-01" db="EMBL/GenBank/DDBJ databases">
        <authorList>
            <person name="Yamashiro T."/>
            <person name="Shiraishi A."/>
            <person name="Satake H."/>
            <person name="Nakayama K."/>
        </authorList>
    </citation>
    <scope>NUCLEOTIDE SEQUENCE</scope>
</reference>
<reference evidence="3" key="1">
    <citation type="journal article" date="2022" name="Int. J. Mol. Sci.">
        <title>Draft Genome of Tanacetum Coccineum: Genomic Comparison of Closely Related Tanacetum-Family Plants.</title>
        <authorList>
            <person name="Yamashiro T."/>
            <person name="Shiraishi A."/>
            <person name="Nakayama K."/>
            <person name="Satake H."/>
        </authorList>
    </citation>
    <scope>NUCLEOTIDE SEQUENCE</scope>
</reference>
<feature type="domain" description="GAG-pre-integrase" evidence="2">
    <location>
        <begin position="114"/>
        <end position="171"/>
    </location>
</feature>
<evidence type="ECO:0000256" key="1">
    <source>
        <dbReference type="SAM" id="Coils"/>
    </source>
</evidence>
<organism evidence="3 4">
    <name type="scientific">Tanacetum coccineum</name>
    <dbReference type="NCBI Taxonomy" id="301880"/>
    <lineage>
        <taxon>Eukaryota</taxon>
        <taxon>Viridiplantae</taxon>
        <taxon>Streptophyta</taxon>
        <taxon>Embryophyta</taxon>
        <taxon>Tracheophyta</taxon>
        <taxon>Spermatophyta</taxon>
        <taxon>Magnoliopsida</taxon>
        <taxon>eudicotyledons</taxon>
        <taxon>Gunneridae</taxon>
        <taxon>Pentapetalae</taxon>
        <taxon>asterids</taxon>
        <taxon>campanulids</taxon>
        <taxon>Asterales</taxon>
        <taxon>Asteraceae</taxon>
        <taxon>Asteroideae</taxon>
        <taxon>Anthemideae</taxon>
        <taxon>Anthemidinae</taxon>
        <taxon>Tanacetum</taxon>
    </lineage>
</organism>
<evidence type="ECO:0000313" key="4">
    <source>
        <dbReference type="Proteomes" id="UP001151760"/>
    </source>
</evidence>
<keyword evidence="4" id="KW-1185">Reference proteome</keyword>
<dbReference type="EMBL" id="BQNB010011044">
    <property type="protein sequence ID" value="GJS85378.1"/>
    <property type="molecule type" value="Genomic_DNA"/>
</dbReference>
<protein>
    <submittedName>
        <fullName evidence="3">Retrovirus-related pol polyprotein from transposon TNT 1-94</fullName>
    </submittedName>
</protein>
<name>A0ABQ4Z5D5_9ASTR</name>
<feature type="coiled-coil region" evidence="1">
    <location>
        <begin position="1"/>
        <end position="35"/>
    </location>
</feature>
<comment type="caution">
    <text evidence="3">The sequence shown here is derived from an EMBL/GenBank/DDBJ whole genome shotgun (WGS) entry which is preliminary data.</text>
</comment>
<keyword evidence="1" id="KW-0175">Coiled coil</keyword>
<evidence type="ECO:0000313" key="3">
    <source>
        <dbReference type="EMBL" id="GJS85378.1"/>
    </source>
</evidence>
<dbReference type="Proteomes" id="UP001151760">
    <property type="component" value="Unassembled WGS sequence"/>
</dbReference>
<proteinExistence type="predicted"/>
<gene>
    <name evidence="3" type="ORF">Tco_0751919</name>
</gene>
<accession>A0ABQ4Z5D5</accession>
<evidence type="ECO:0000259" key="2">
    <source>
        <dbReference type="Pfam" id="PF13976"/>
    </source>
</evidence>
<dbReference type="InterPro" id="IPR025724">
    <property type="entry name" value="GAG-pre-integrase_dom"/>
</dbReference>
<sequence>MHEDFEYVKSLENEVDELESEKADFSNMYDLLIEEYYTTHPINVDLWMHKSQDGQSQNVTIKTGFISVEGLNNHNLFSVGQFCDADLEVAFRKSTCFVRDLQGNDLLTGSRGSDLYTISLQETTSSTPICFMAKASPTQAWLWHRRLSHLNFDYITLLSKKEVVNGLPKLKYVKDQLVVK</sequence>
<dbReference type="Pfam" id="PF13976">
    <property type="entry name" value="gag_pre-integrs"/>
    <property type="match status" value="1"/>
</dbReference>